<feature type="domain" description="Calcineurin-like phosphoesterase" evidence="1">
    <location>
        <begin position="29"/>
        <end position="247"/>
    </location>
</feature>
<evidence type="ECO:0000259" key="1">
    <source>
        <dbReference type="Pfam" id="PF00149"/>
    </source>
</evidence>
<name>A0A4S4BVG3_9BACL</name>
<reference evidence="2 3" key="1">
    <citation type="submission" date="2019-04" db="EMBL/GenBank/DDBJ databases">
        <title>Cohnella sp. nov. isolated from preserved vegetables.</title>
        <authorList>
            <person name="Lin S.-Y."/>
            <person name="Hung M.-H."/>
            <person name="Young C.-C."/>
        </authorList>
    </citation>
    <scope>NUCLEOTIDE SEQUENCE [LARGE SCALE GENOMIC DNA]</scope>
    <source>
        <strain evidence="2 3">CC-MHH1044</strain>
    </source>
</reference>
<dbReference type="Gene3D" id="3.60.21.10">
    <property type="match status" value="1"/>
</dbReference>
<sequence length="284" mass="32136">MSLRCGARFGGSNDDPERRPVMVGGGMKMKLAILGDLQLVSPDEPRDELRRRRKHFADAWPSFRPIADRIRKESPDLILSVGDLVDWYSVENRDYVADLMNGLGIPWEATPGNHDYSVYTWSQERGAYDYYSQGERWLEADRGWKEGGINFDNRTIDVGNTRLILMNSAFSGVLPGTREWLREQTRSEQRKILITHVPVDIPEVRDYILSISPGRELAKYVQSHAPWLFDECVRGRIGDVYSGHLHLPGRITVDGTSMHLLGLSTISVGATYPGMGQVTFLNID</sequence>
<evidence type="ECO:0000313" key="2">
    <source>
        <dbReference type="EMBL" id="THF79131.1"/>
    </source>
</evidence>
<dbReference type="InterPro" id="IPR029052">
    <property type="entry name" value="Metallo-depent_PP-like"/>
</dbReference>
<keyword evidence="3" id="KW-1185">Reference proteome</keyword>
<dbReference type="OrthoDB" id="7051823at2"/>
<dbReference type="EMBL" id="SSOB01000014">
    <property type="protein sequence ID" value="THF79131.1"/>
    <property type="molecule type" value="Genomic_DNA"/>
</dbReference>
<protein>
    <recommendedName>
        <fullName evidence="1">Calcineurin-like phosphoesterase domain-containing protein</fullName>
    </recommendedName>
</protein>
<accession>A0A4S4BVG3</accession>
<comment type="caution">
    <text evidence="2">The sequence shown here is derived from an EMBL/GenBank/DDBJ whole genome shotgun (WGS) entry which is preliminary data.</text>
</comment>
<dbReference type="Proteomes" id="UP000310636">
    <property type="component" value="Unassembled WGS sequence"/>
</dbReference>
<dbReference type="AlphaFoldDB" id="A0A4S4BVG3"/>
<dbReference type="InterPro" id="IPR004843">
    <property type="entry name" value="Calcineurin-like_PHP"/>
</dbReference>
<dbReference type="SUPFAM" id="SSF56300">
    <property type="entry name" value="Metallo-dependent phosphatases"/>
    <property type="match status" value="1"/>
</dbReference>
<gene>
    <name evidence="2" type="ORF">E6C55_13025</name>
</gene>
<proteinExistence type="predicted"/>
<evidence type="ECO:0000313" key="3">
    <source>
        <dbReference type="Proteomes" id="UP000310636"/>
    </source>
</evidence>
<dbReference type="Pfam" id="PF00149">
    <property type="entry name" value="Metallophos"/>
    <property type="match status" value="1"/>
</dbReference>
<dbReference type="GO" id="GO:0016787">
    <property type="term" value="F:hydrolase activity"/>
    <property type="evidence" value="ECO:0007669"/>
    <property type="project" value="InterPro"/>
</dbReference>
<organism evidence="2 3">
    <name type="scientific">Cohnella fermenti</name>
    <dbReference type="NCBI Taxonomy" id="2565925"/>
    <lineage>
        <taxon>Bacteria</taxon>
        <taxon>Bacillati</taxon>
        <taxon>Bacillota</taxon>
        <taxon>Bacilli</taxon>
        <taxon>Bacillales</taxon>
        <taxon>Paenibacillaceae</taxon>
        <taxon>Cohnella</taxon>
    </lineage>
</organism>